<dbReference type="Gene3D" id="3.30.420.40">
    <property type="match status" value="1"/>
</dbReference>
<keyword evidence="2" id="KW-0808">Transferase</keyword>
<dbReference type="InterPro" id="IPR022496">
    <property type="entry name" value="T6A_TsaB"/>
</dbReference>
<dbReference type="RefSeq" id="WP_147647353.1">
    <property type="nucleotide sequence ID" value="NZ_CP042806.1"/>
</dbReference>
<proteinExistence type="predicted"/>
<evidence type="ECO:0000313" key="2">
    <source>
        <dbReference type="EMBL" id="QEE28163.1"/>
    </source>
</evidence>
<protein>
    <submittedName>
        <fullName evidence="2">tRNA (Adenosine(37)-N6)-threonylcarbamoyltransferase complex dimerization subunit type 1 TsaB</fullName>
    </submittedName>
</protein>
<name>A0A5B9E7C4_9BACT</name>
<dbReference type="GO" id="GO:0002949">
    <property type="term" value="P:tRNA threonylcarbamoyladenosine modification"/>
    <property type="evidence" value="ECO:0007669"/>
    <property type="project" value="InterPro"/>
</dbReference>
<reference evidence="2 3" key="1">
    <citation type="submission" date="2019-08" db="EMBL/GenBank/DDBJ databases">
        <title>Complete genome sequence of Terriglobus albidus strain ORNL.</title>
        <authorList>
            <person name="Podar M."/>
        </authorList>
    </citation>
    <scope>NUCLEOTIDE SEQUENCE [LARGE SCALE GENOMIC DNA]</scope>
    <source>
        <strain evidence="2 3">ORNL</strain>
    </source>
</reference>
<gene>
    <name evidence="2" type="primary">tsaB</name>
    <name evidence="2" type="ORF">FTW19_09245</name>
</gene>
<evidence type="ECO:0000259" key="1">
    <source>
        <dbReference type="Pfam" id="PF00814"/>
    </source>
</evidence>
<dbReference type="AlphaFoldDB" id="A0A5B9E7C4"/>
<organism evidence="2 3">
    <name type="scientific">Terriglobus albidus</name>
    <dbReference type="NCBI Taxonomy" id="1592106"/>
    <lineage>
        <taxon>Bacteria</taxon>
        <taxon>Pseudomonadati</taxon>
        <taxon>Acidobacteriota</taxon>
        <taxon>Terriglobia</taxon>
        <taxon>Terriglobales</taxon>
        <taxon>Acidobacteriaceae</taxon>
        <taxon>Terriglobus</taxon>
    </lineage>
</organism>
<feature type="domain" description="Gcp-like" evidence="1">
    <location>
        <begin position="34"/>
        <end position="140"/>
    </location>
</feature>
<dbReference type="KEGG" id="talb:FTW19_09245"/>
<keyword evidence="3" id="KW-1185">Reference proteome</keyword>
<dbReference type="NCBIfam" id="TIGR03725">
    <property type="entry name" value="T6A_YeaZ"/>
    <property type="match status" value="1"/>
</dbReference>
<dbReference type="InterPro" id="IPR000905">
    <property type="entry name" value="Gcp-like_dom"/>
</dbReference>
<dbReference type="SUPFAM" id="SSF53067">
    <property type="entry name" value="Actin-like ATPase domain"/>
    <property type="match status" value="1"/>
</dbReference>
<dbReference type="InterPro" id="IPR043129">
    <property type="entry name" value="ATPase_NBD"/>
</dbReference>
<dbReference type="Pfam" id="PF00814">
    <property type="entry name" value="TsaD"/>
    <property type="match status" value="1"/>
</dbReference>
<dbReference type="OrthoDB" id="9784166at2"/>
<accession>A0A5B9E7C4</accession>
<evidence type="ECO:0000313" key="3">
    <source>
        <dbReference type="Proteomes" id="UP000321820"/>
    </source>
</evidence>
<dbReference type="Proteomes" id="UP000321820">
    <property type="component" value="Chromosome"/>
</dbReference>
<dbReference type="GO" id="GO:0016740">
    <property type="term" value="F:transferase activity"/>
    <property type="evidence" value="ECO:0007669"/>
    <property type="project" value="UniProtKB-KW"/>
</dbReference>
<sequence>MSDRRLLLIDTCGLGGSVALSSAAGIQQVELAPRMAASHGMRAVRKVLEEAGCGLKDLDAIAVMHGPGSFTGVRVGVAMAKGLSEAAGIGLIPLSRLDVLRAMRPEAAFAALDAGRGEFYLGNAASQELVTLQEMLSRVPAKATVAVCEDRVADSLDALVVVRVPEPTAKDGLGLAIAALDAGQVVTAEAVDALYLRRPDAERALERV</sequence>
<dbReference type="EMBL" id="CP042806">
    <property type="protein sequence ID" value="QEE28163.1"/>
    <property type="molecule type" value="Genomic_DNA"/>
</dbReference>